<accession>A0A512RMD1</accession>
<dbReference type="Pfam" id="PF13715">
    <property type="entry name" value="CarbopepD_reg_2"/>
    <property type="match status" value="1"/>
</dbReference>
<dbReference type="InterPro" id="IPR012910">
    <property type="entry name" value="Plug_dom"/>
</dbReference>
<evidence type="ECO:0000256" key="3">
    <source>
        <dbReference type="ARBA" id="ARBA00022452"/>
    </source>
</evidence>
<dbReference type="SUPFAM" id="SSF49464">
    <property type="entry name" value="Carboxypeptidase regulatory domain-like"/>
    <property type="match status" value="1"/>
</dbReference>
<evidence type="ECO:0000256" key="6">
    <source>
        <dbReference type="ARBA" id="ARBA00023237"/>
    </source>
</evidence>
<keyword evidence="11" id="KW-1185">Reference proteome</keyword>
<keyword evidence="3 7" id="KW-1134">Transmembrane beta strand</keyword>
<dbReference type="SUPFAM" id="SSF56935">
    <property type="entry name" value="Porins"/>
    <property type="match status" value="1"/>
</dbReference>
<evidence type="ECO:0000256" key="1">
    <source>
        <dbReference type="ARBA" id="ARBA00004571"/>
    </source>
</evidence>
<feature type="signal peptide" evidence="8">
    <location>
        <begin position="1"/>
        <end position="29"/>
    </location>
</feature>
<dbReference type="InterPro" id="IPR037066">
    <property type="entry name" value="Plug_dom_sf"/>
</dbReference>
<gene>
    <name evidence="10" type="ORF">CCY01nite_30920</name>
</gene>
<organism evidence="10 11">
    <name type="scientific">Chitinophaga cymbidii</name>
    <dbReference type="NCBI Taxonomy" id="1096750"/>
    <lineage>
        <taxon>Bacteria</taxon>
        <taxon>Pseudomonadati</taxon>
        <taxon>Bacteroidota</taxon>
        <taxon>Chitinophagia</taxon>
        <taxon>Chitinophagales</taxon>
        <taxon>Chitinophagaceae</taxon>
        <taxon>Chitinophaga</taxon>
    </lineage>
</organism>
<keyword evidence="5 7" id="KW-0472">Membrane</keyword>
<evidence type="ECO:0000256" key="4">
    <source>
        <dbReference type="ARBA" id="ARBA00022692"/>
    </source>
</evidence>
<dbReference type="AlphaFoldDB" id="A0A512RMD1"/>
<dbReference type="InterPro" id="IPR039426">
    <property type="entry name" value="TonB-dep_rcpt-like"/>
</dbReference>
<dbReference type="Gene3D" id="2.60.40.1120">
    <property type="entry name" value="Carboxypeptidase-like, regulatory domain"/>
    <property type="match status" value="1"/>
</dbReference>
<feature type="chain" id="PRO_5021858187" evidence="8">
    <location>
        <begin position="30"/>
        <end position="796"/>
    </location>
</feature>
<keyword evidence="2 7" id="KW-0813">Transport</keyword>
<dbReference type="EMBL" id="BKAU01000003">
    <property type="protein sequence ID" value="GEP96832.1"/>
    <property type="molecule type" value="Genomic_DNA"/>
</dbReference>
<keyword evidence="6 7" id="KW-0998">Cell outer membrane</keyword>
<dbReference type="InterPro" id="IPR036942">
    <property type="entry name" value="Beta-barrel_TonB_sf"/>
</dbReference>
<comment type="similarity">
    <text evidence="7">Belongs to the TonB-dependent receptor family.</text>
</comment>
<keyword evidence="10" id="KW-0176">Collagen</keyword>
<comment type="subcellular location">
    <subcellularLocation>
        <location evidence="1 7">Cell outer membrane</location>
        <topology evidence="1 7">Multi-pass membrane protein</topology>
    </subcellularLocation>
</comment>
<evidence type="ECO:0000259" key="9">
    <source>
        <dbReference type="Pfam" id="PF07715"/>
    </source>
</evidence>
<evidence type="ECO:0000256" key="2">
    <source>
        <dbReference type="ARBA" id="ARBA00022448"/>
    </source>
</evidence>
<comment type="caution">
    <text evidence="10">The sequence shown here is derived from an EMBL/GenBank/DDBJ whole genome shotgun (WGS) entry which is preliminary data.</text>
</comment>
<dbReference type="InterPro" id="IPR008969">
    <property type="entry name" value="CarboxyPept-like_regulatory"/>
</dbReference>
<keyword evidence="4 7" id="KW-0812">Transmembrane</keyword>
<name>A0A512RMD1_9BACT</name>
<proteinExistence type="inferred from homology"/>
<evidence type="ECO:0000256" key="5">
    <source>
        <dbReference type="ARBA" id="ARBA00023136"/>
    </source>
</evidence>
<dbReference type="Gene3D" id="2.40.170.20">
    <property type="entry name" value="TonB-dependent receptor, beta-barrel domain"/>
    <property type="match status" value="1"/>
</dbReference>
<dbReference type="Pfam" id="PF07715">
    <property type="entry name" value="Plug"/>
    <property type="match status" value="1"/>
</dbReference>
<dbReference type="Proteomes" id="UP000321436">
    <property type="component" value="Unassembled WGS sequence"/>
</dbReference>
<evidence type="ECO:0000313" key="10">
    <source>
        <dbReference type="EMBL" id="GEP96832.1"/>
    </source>
</evidence>
<dbReference type="RefSeq" id="WP_246129952.1">
    <property type="nucleotide sequence ID" value="NZ_BKAU01000003.1"/>
</dbReference>
<evidence type="ECO:0000256" key="8">
    <source>
        <dbReference type="SAM" id="SignalP"/>
    </source>
</evidence>
<reference evidence="10 11" key="1">
    <citation type="submission" date="2019-07" db="EMBL/GenBank/DDBJ databases">
        <title>Whole genome shotgun sequence of Chitinophaga cymbidii NBRC 109752.</title>
        <authorList>
            <person name="Hosoyama A."/>
            <person name="Uohara A."/>
            <person name="Ohji S."/>
            <person name="Ichikawa N."/>
        </authorList>
    </citation>
    <scope>NUCLEOTIDE SEQUENCE [LARGE SCALE GENOMIC DNA]</scope>
    <source>
        <strain evidence="10 11">NBRC 109752</strain>
    </source>
</reference>
<feature type="domain" description="TonB-dependent receptor plug" evidence="9">
    <location>
        <begin position="154"/>
        <end position="232"/>
    </location>
</feature>
<evidence type="ECO:0000313" key="11">
    <source>
        <dbReference type="Proteomes" id="UP000321436"/>
    </source>
</evidence>
<dbReference type="Gene3D" id="2.170.130.10">
    <property type="entry name" value="TonB-dependent receptor, plug domain"/>
    <property type="match status" value="1"/>
</dbReference>
<dbReference type="PROSITE" id="PS52016">
    <property type="entry name" value="TONB_DEPENDENT_REC_3"/>
    <property type="match status" value="1"/>
</dbReference>
<dbReference type="GO" id="GO:0009279">
    <property type="term" value="C:cell outer membrane"/>
    <property type="evidence" value="ECO:0007669"/>
    <property type="project" value="UniProtKB-SubCell"/>
</dbReference>
<evidence type="ECO:0000256" key="7">
    <source>
        <dbReference type="PROSITE-ProRule" id="PRU01360"/>
    </source>
</evidence>
<sequence length="796" mass="90044">MKLTRPFKSTACTLLLLCLGMLSIQRATAQQQRYTISGYVRDEQSGESLIGISIGKTGTTLGTVTNEYGFYSLTLPAGKHELQYTYIGYAPMKFTIDLTSNIRKDIRLAQADRQLNEVVITGKHQEKNINTLNTSLNKLDIAEIKKLPTLMGEVDVLRTIQTLPGVNTVGEGAAGFNVRGGNQDENLILLDEAPLYNSTHMLGFFSVFNPDAVKNINLIKGGFPAEYGGRTASVLDIRMKDGNDQRLGLTGGIGNIFSRLAIEGPIKKDQSSFIIAGRRSYMDILMKPFLSGDMADTKLYFYDVTAKANFKLNKNNTIFVSGYLGRDVFGFGNEANMNWGNTTGTVRWNHIFNSRLFLNLSTYYTKYDYSLEFKSDETDQVQQNFSWVSNIINYGVKPAFTYYVNAKNTLHFGLQSTYYTFKPGKSIATEDGRSDAIILRDKHALESAAYIDHEWKPTSRFGIQYGARLSGFQFLGKSTAFYYADTTPGIRKRLTGTEDFASGKVIADYYFLEPRVSARYGLNSTSSVKLSYARSAQYMHQLSTTASPTPIDIWTPVSNNVKPQVTDQVTAGYFYNAPGDQFEVSAEVFYKTMKDQLDFIDNANMYLNEQLEADLVSAKGRAYGLEIYAKRDIGKTTGWLSYTLSRSERQTPGISKNEWFLNRYDRTHNVNLVVSHEFTKRTSLGANWVFASGTPATFADARMEYQDWDIPYNTTDKRNNYRLAPFHRLDLSFTWKGKQLKRWKGEWVFSLYNVYARRNAYTVYFQQNKDDPTKTEAVRLSIIGSIIPGITYNFKF</sequence>
<keyword evidence="8" id="KW-0732">Signal</keyword>
<protein>
    <submittedName>
        <fullName evidence="10">Collagen-binding protein</fullName>
    </submittedName>
</protein>